<gene>
    <name evidence="9" type="ORF">LZ495_15635</name>
</gene>
<dbReference type="PANTHER" id="PTHR30506">
    <property type="entry name" value="INNER MEMBRANE PROTEIN"/>
    <property type="match status" value="1"/>
</dbReference>
<evidence type="ECO:0000313" key="10">
    <source>
        <dbReference type="Proteomes" id="UP001165378"/>
    </source>
</evidence>
<keyword evidence="6 7" id="KW-0472">Membrane</keyword>
<keyword evidence="3" id="KW-1003">Cell membrane</keyword>
<feature type="transmembrane region" description="Helical" evidence="7">
    <location>
        <begin position="74"/>
        <end position="91"/>
    </location>
</feature>
<evidence type="ECO:0000313" key="9">
    <source>
        <dbReference type="EMBL" id="MCF2528639.1"/>
    </source>
</evidence>
<name>A0AA41Q1C0_9ACTN</name>
<evidence type="ECO:0000256" key="1">
    <source>
        <dbReference type="ARBA" id="ARBA00004651"/>
    </source>
</evidence>
<accession>A0AA41Q1C0</accession>
<comment type="caution">
    <text evidence="9">The sequence shown here is derived from an EMBL/GenBank/DDBJ whole genome shotgun (WGS) entry which is preliminary data.</text>
</comment>
<evidence type="ECO:0000256" key="5">
    <source>
        <dbReference type="ARBA" id="ARBA00022989"/>
    </source>
</evidence>
<feature type="domain" description="Glycine transporter" evidence="8">
    <location>
        <begin position="17"/>
        <end position="91"/>
    </location>
</feature>
<dbReference type="AlphaFoldDB" id="A0AA41Q1C0"/>
<reference evidence="9" key="1">
    <citation type="submission" date="2022-01" db="EMBL/GenBank/DDBJ databases">
        <title>Genome-Based Taxonomic Classification of the Phylum Actinobacteria.</title>
        <authorList>
            <person name="Gao Y."/>
        </authorList>
    </citation>
    <scope>NUCLEOTIDE SEQUENCE</scope>
    <source>
        <strain evidence="9">KLBMP 8922</strain>
    </source>
</reference>
<evidence type="ECO:0000256" key="4">
    <source>
        <dbReference type="ARBA" id="ARBA00022692"/>
    </source>
</evidence>
<dbReference type="GO" id="GO:0005886">
    <property type="term" value="C:plasma membrane"/>
    <property type="evidence" value="ECO:0007669"/>
    <property type="project" value="UniProtKB-SubCell"/>
</dbReference>
<feature type="transmembrane region" description="Helical" evidence="7">
    <location>
        <begin position="160"/>
        <end position="178"/>
    </location>
</feature>
<dbReference type="EMBL" id="JAKFHA010000007">
    <property type="protein sequence ID" value="MCF2528639.1"/>
    <property type="molecule type" value="Genomic_DNA"/>
</dbReference>
<sequence length="224" mass="23973">MPPQEIQEIYNHNVQQVLDLTGIFVFAVAGALMAVRKNFDVIGIVLLAEVTALGGGVIRDLIIGDVPPAAFRDLGYFSTPLFAAGLVFFLHPQVERISRTIDIFDAAGLGLFCVTGTAKAFAYGLGPVQATALGITTAVGGGAIRDVLAREVPVLLRWDREIYTVPALVGAAAVAVLVETGQFNAYTATAAAIFAFAFRVLALHKGWRAPRAWRRNSEVRGDFD</sequence>
<dbReference type="InterPro" id="IPR005115">
    <property type="entry name" value="Gly_transporter"/>
</dbReference>
<protein>
    <submittedName>
        <fullName evidence="9">Trimeric intracellular cation channel family protein</fullName>
    </submittedName>
</protein>
<dbReference type="Pfam" id="PF03458">
    <property type="entry name" value="Gly_transporter"/>
    <property type="match status" value="2"/>
</dbReference>
<feature type="transmembrane region" description="Helical" evidence="7">
    <location>
        <begin position="184"/>
        <end position="202"/>
    </location>
</feature>
<dbReference type="Proteomes" id="UP001165378">
    <property type="component" value="Unassembled WGS sequence"/>
</dbReference>
<dbReference type="RefSeq" id="WP_235052794.1">
    <property type="nucleotide sequence ID" value="NZ_JAKFHA010000007.1"/>
</dbReference>
<dbReference type="PANTHER" id="PTHR30506:SF3">
    <property type="entry name" value="UPF0126 INNER MEMBRANE PROTEIN YADS-RELATED"/>
    <property type="match status" value="1"/>
</dbReference>
<evidence type="ECO:0000256" key="3">
    <source>
        <dbReference type="ARBA" id="ARBA00022475"/>
    </source>
</evidence>
<feature type="transmembrane region" description="Helical" evidence="7">
    <location>
        <begin position="103"/>
        <end position="122"/>
    </location>
</feature>
<keyword evidence="10" id="KW-1185">Reference proteome</keyword>
<feature type="transmembrane region" description="Helical" evidence="7">
    <location>
        <begin position="128"/>
        <end position="148"/>
    </location>
</feature>
<comment type="similarity">
    <text evidence="2">Belongs to the UPF0126 family.</text>
</comment>
<evidence type="ECO:0000256" key="7">
    <source>
        <dbReference type="SAM" id="Phobius"/>
    </source>
</evidence>
<evidence type="ECO:0000256" key="6">
    <source>
        <dbReference type="ARBA" id="ARBA00023136"/>
    </source>
</evidence>
<keyword evidence="4 7" id="KW-0812">Transmembrane</keyword>
<organism evidence="9 10">
    <name type="scientific">Yinghuangia soli</name>
    <dbReference type="NCBI Taxonomy" id="2908204"/>
    <lineage>
        <taxon>Bacteria</taxon>
        <taxon>Bacillati</taxon>
        <taxon>Actinomycetota</taxon>
        <taxon>Actinomycetes</taxon>
        <taxon>Kitasatosporales</taxon>
        <taxon>Streptomycetaceae</taxon>
        <taxon>Yinghuangia</taxon>
    </lineage>
</organism>
<feature type="domain" description="Glycine transporter" evidence="8">
    <location>
        <begin position="103"/>
        <end position="177"/>
    </location>
</feature>
<feature type="transmembrane region" description="Helical" evidence="7">
    <location>
        <begin position="17"/>
        <end position="35"/>
    </location>
</feature>
<evidence type="ECO:0000256" key="2">
    <source>
        <dbReference type="ARBA" id="ARBA00008193"/>
    </source>
</evidence>
<proteinExistence type="inferred from homology"/>
<keyword evidence="5 7" id="KW-1133">Transmembrane helix</keyword>
<comment type="subcellular location">
    <subcellularLocation>
        <location evidence="1">Cell membrane</location>
        <topology evidence="1">Multi-pass membrane protein</topology>
    </subcellularLocation>
</comment>
<evidence type="ECO:0000259" key="8">
    <source>
        <dbReference type="Pfam" id="PF03458"/>
    </source>
</evidence>
<feature type="transmembrane region" description="Helical" evidence="7">
    <location>
        <begin position="42"/>
        <end position="62"/>
    </location>
</feature>